<organism evidence="2 3">
    <name type="scientific">Auxenochlorella protothecoides</name>
    <name type="common">Green microalga</name>
    <name type="synonym">Chlorella protothecoides</name>
    <dbReference type="NCBI Taxonomy" id="3075"/>
    <lineage>
        <taxon>Eukaryota</taxon>
        <taxon>Viridiplantae</taxon>
        <taxon>Chlorophyta</taxon>
        <taxon>core chlorophytes</taxon>
        <taxon>Trebouxiophyceae</taxon>
        <taxon>Chlorellales</taxon>
        <taxon>Chlorellaceae</taxon>
        <taxon>Auxenochlorella</taxon>
    </lineage>
</organism>
<dbReference type="Pfam" id="PF00581">
    <property type="entry name" value="Rhodanese"/>
    <property type="match status" value="1"/>
</dbReference>
<dbReference type="SUPFAM" id="SSF52821">
    <property type="entry name" value="Rhodanese/Cell cycle control phosphatase"/>
    <property type="match status" value="1"/>
</dbReference>
<dbReference type="PROSITE" id="PS50206">
    <property type="entry name" value="RHODANESE_3"/>
    <property type="match status" value="1"/>
</dbReference>
<evidence type="ECO:0000313" key="2">
    <source>
        <dbReference type="EMBL" id="KFM25721.1"/>
    </source>
</evidence>
<dbReference type="Gene3D" id="3.40.250.10">
    <property type="entry name" value="Rhodanese-like domain"/>
    <property type="match status" value="1"/>
</dbReference>
<dbReference type="RefSeq" id="XP_011398617.1">
    <property type="nucleotide sequence ID" value="XM_011400315.1"/>
</dbReference>
<accession>A0A087SJ17</accession>
<keyword evidence="2" id="KW-0675">Receptor</keyword>
<dbReference type="AlphaFoldDB" id="A0A087SJ17"/>
<feature type="domain" description="Rhodanese" evidence="1">
    <location>
        <begin position="148"/>
        <end position="265"/>
    </location>
</feature>
<dbReference type="InterPro" id="IPR044690">
    <property type="entry name" value="CAS_plant"/>
</dbReference>
<dbReference type="EMBL" id="KL662122">
    <property type="protein sequence ID" value="KFM25721.1"/>
    <property type="molecule type" value="Genomic_DNA"/>
</dbReference>
<dbReference type="PANTHER" id="PTHR34209:SF1">
    <property type="entry name" value="CALCIUM SENSING RECEPTOR, CHLOROPLASTIC"/>
    <property type="match status" value="1"/>
</dbReference>
<gene>
    <name evidence="2" type="ORF">F751_2563</name>
</gene>
<dbReference type="CDD" id="cd00158">
    <property type="entry name" value="RHOD"/>
    <property type="match status" value="1"/>
</dbReference>
<reference evidence="2 3" key="1">
    <citation type="journal article" date="2014" name="BMC Genomics">
        <title>Oil accumulation mechanisms of the oleaginous microalga Chlorella protothecoides revealed through its genome, transcriptomes, and proteomes.</title>
        <authorList>
            <person name="Gao C."/>
            <person name="Wang Y."/>
            <person name="Shen Y."/>
            <person name="Yan D."/>
            <person name="He X."/>
            <person name="Dai J."/>
            <person name="Wu Q."/>
        </authorList>
    </citation>
    <scope>NUCLEOTIDE SEQUENCE [LARGE SCALE GENOMIC DNA]</scope>
    <source>
        <strain evidence="2 3">0710</strain>
    </source>
</reference>
<dbReference type="InterPro" id="IPR001763">
    <property type="entry name" value="Rhodanese-like_dom"/>
</dbReference>
<dbReference type="eggNOG" id="ENOG502QSV6">
    <property type="taxonomic scope" value="Eukaryota"/>
</dbReference>
<dbReference type="GO" id="GO:0071277">
    <property type="term" value="P:cellular response to calcium ion"/>
    <property type="evidence" value="ECO:0007669"/>
    <property type="project" value="InterPro"/>
</dbReference>
<keyword evidence="3" id="KW-1185">Reference proteome</keyword>
<dbReference type="InterPro" id="IPR036873">
    <property type="entry name" value="Rhodanese-like_dom_sf"/>
</dbReference>
<dbReference type="Proteomes" id="UP000028924">
    <property type="component" value="Unassembled WGS sequence"/>
</dbReference>
<evidence type="ECO:0000259" key="1">
    <source>
        <dbReference type="PROSITE" id="PS50206"/>
    </source>
</evidence>
<dbReference type="OrthoDB" id="2015023at2759"/>
<proteinExistence type="predicted"/>
<evidence type="ECO:0000313" key="3">
    <source>
        <dbReference type="Proteomes" id="UP000028924"/>
    </source>
</evidence>
<dbReference type="KEGG" id="apro:F751_2563"/>
<dbReference type="SMART" id="SM00450">
    <property type="entry name" value="RHOD"/>
    <property type="match status" value="1"/>
</dbReference>
<dbReference type="PANTHER" id="PTHR34209">
    <property type="entry name" value="RHODANESE/CELL CYCLE CONTROL PHOSPHATASE SUPERFAMILY PROTEIN"/>
    <property type="match status" value="1"/>
</dbReference>
<dbReference type="GeneID" id="23613954"/>
<protein>
    <submittedName>
        <fullName evidence="2">Calcium sensing receptor, chloroplastic</fullName>
    </submittedName>
</protein>
<dbReference type="STRING" id="3075.A0A087SJ17"/>
<sequence>MAVGRGLALSTKSRLPRLPAGHAHSTSAVQLSSGVDTAVGTLVDLLRAAGSGIKSGLGGAQDGLEAAESAYSRIAPYVDRAVDAVRPGVEAGGVVSALAAAPGNAGKAALAAAAAWFLLPPTLRLLGSGFRGYAGEIAPAAALNELSGWRDGVLVDLRSDREKSVAGVPDLPSAGKLVEVEYAEIGDRRARGALRDPGSLEAEVTAMQVAGLKRAKRGSPIYLLDKNGSVAKTVAKNLARQGFKRVYVVSGGFQGWQNAKLQIKPSSSVRRVWWPAGG</sequence>
<dbReference type="GO" id="GO:0090333">
    <property type="term" value="P:regulation of stomatal closure"/>
    <property type="evidence" value="ECO:0007669"/>
    <property type="project" value="InterPro"/>
</dbReference>
<dbReference type="GO" id="GO:0009704">
    <property type="term" value="P:de-etiolation"/>
    <property type="evidence" value="ECO:0007669"/>
    <property type="project" value="InterPro"/>
</dbReference>
<name>A0A087SJ17_AUXPR</name>